<comment type="caution">
    <text evidence="1">The sequence shown here is derived from an EMBL/GenBank/DDBJ whole genome shotgun (WGS) entry which is preliminary data.</text>
</comment>
<dbReference type="AlphaFoldDB" id="A0A330HWV7"/>
<accession>A0A330HWV7</accession>
<dbReference type="Proteomes" id="UP000251558">
    <property type="component" value="Unassembled WGS sequence"/>
</dbReference>
<organism evidence="1 2">
    <name type="scientific">Mesorhizobium hawassense</name>
    <dbReference type="NCBI Taxonomy" id="1209954"/>
    <lineage>
        <taxon>Bacteria</taxon>
        <taxon>Pseudomonadati</taxon>
        <taxon>Pseudomonadota</taxon>
        <taxon>Alphaproteobacteria</taxon>
        <taxon>Hyphomicrobiales</taxon>
        <taxon>Phyllobacteriaceae</taxon>
        <taxon>Mesorhizobium</taxon>
    </lineage>
</organism>
<dbReference type="EMBL" id="QMBP01000002">
    <property type="protein sequence ID" value="RAZ92298.1"/>
    <property type="molecule type" value="Genomic_DNA"/>
</dbReference>
<reference evidence="1 2" key="2">
    <citation type="submission" date="2018-07" db="EMBL/GenBank/DDBJ databases">
        <title>Diversity of Mesorhizobium strains in Brazil.</title>
        <authorList>
            <person name="Helene L.C.F."/>
            <person name="Dall'Agnol R."/>
            <person name="Delamuta J.R.M."/>
            <person name="Hungria M."/>
        </authorList>
    </citation>
    <scope>NUCLEOTIDE SEQUENCE [LARGE SCALE GENOMIC DNA]</scope>
    <source>
        <strain evidence="1 2">AC99b</strain>
    </source>
</reference>
<protein>
    <submittedName>
        <fullName evidence="1">Uncharacterized protein</fullName>
    </submittedName>
</protein>
<gene>
    <name evidence="1" type="ORF">DPM33_06860</name>
</gene>
<proteinExistence type="predicted"/>
<dbReference type="OrthoDB" id="8050875at2"/>
<evidence type="ECO:0000313" key="1">
    <source>
        <dbReference type="EMBL" id="RAZ92298.1"/>
    </source>
</evidence>
<keyword evidence="2" id="KW-1185">Reference proteome</keyword>
<name>A0A330HWV7_9HYPH</name>
<sequence length="305" mass="35356">MIPDDIAPESHDDPDISVEAWRRLNAPPKARNWLRDRMRTFRFLRSPARETLLPGGGRAFSDAVIASVAFNRPDMIEWQIHLIRRHLAEKDGYVVFDNSSRDEARVAIRDLCRRLQVPYVGLPRNRMLVSASHGLALNWIARNFVVVFRPSLFGFLDHDIFPTGPFSVRERMQGKLLYGRKRTDTPTPGGWFLWPGFSFFDGSVSPRRLDFSPSYRFHMDSGGGNWPRLYRACDPDKVRFADKRWLRFGDGRDEFRDYFLSVDGWLHAGNASHWKAPQVDRREQFIALLRQAGGPDQPDVRFEPL</sequence>
<evidence type="ECO:0000313" key="2">
    <source>
        <dbReference type="Proteomes" id="UP000251558"/>
    </source>
</evidence>
<reference evidence="2" key="1">
    <citation type="submission" date="2018-06" db="EMBL/GenBank/DDBJ databases">
        <authorList>
            <person name="Helene L.C."/>
            <person name="Dall'Agnol R."/>
            <person name="Delamuta J.R."/>
            <person name="Hungria M."/>
        </authorList>
    </citation>
    <scope>NUCLEOTIDE SEQUENCE [LARGE SCALE GENOMIC DNA]</scope>
    <source>
        <strain evidence="2">AC99b</strain>
    </source>
</reference>